<gene>
    <name evidence="1" type="ORF">SAMN02745148_02540</name>
</gene>
<dbReference type="EMBL" id="FQUJ01000011">
    <property type="protein sequence ID" value="SHF40759.1"/>
    <property type="molecule type" value="Genomic_DNA"/>
</dbReference>
<keyword evidence="2" id="KW-1185">Reference proteome</keyword>
<dbReference type="InterPro" id="IPR029044">
    <property type="entry name" value="Nucleotide-diphossugar_trans"/>
</dbReference>
<dbReference type="Gene3D" id="3.90.550.10">
    <property type="entry name" value="Spore Coat Polysaccharide Biosynthesis Protein SpsA, Chain A"/>
    <property type="match status" value="1"/>
</dbReference>
<name>A0A1M5BE14_9GAMM</name>
<organism evidence="1 2">
    <name type="scientific">Modicisalibacter ilicicola DSM 19980</name>
    <dbReference type="NCBI Taxonomy" id="1121942"/>
    <lineage>
        <taxon>Bacteria</taxon>
        <taxon>Pseudomonadati</taxon>
        <taxon>Pseudomonadota</taxon>
        <taxon>Gammaproteobacteria</taxon>
        <taxon>Oceanospirillales</taxon>
        <taxon>Halomonadaceae</taxon>
        <taxon>Modicisalibacter</taxon>
    </lineage>
</organism>
<accession>A0A1M5BE14</accession>
<evidence type="ECO:0000313" key="1">
    <source>
        <dbReference type="EMBL" id="SHF40759.1"/>
    </source>
</evidence>
<proteinExistence type="predicted"/>
<dbReference type="Proteomes" id="UP000184346">
    <property type="component" value="Unassembled WGS sequence"/>
</dbReference>
<dbReference type="AlphaFoldDB" id="A0A1M5BE14"/>
<protein>
    <recommendedName>
        <fullName evidence="3">Glycosyl transferase family 2</fullName>
    </recommendedName>
</protein>
<dbReference type="STRING" id="1121942.SAMN02745148_02540"/>
<evidence type="ECO:0000313" key="2">
    <source>
        <dbReference type="Proteomes" id="UP000184346"/>
    </source>
</evidence>
<sequence length="228" mass="25350">MALSETKSTCDRMKASLDFMTHAGPRLVSRQPAIQKSWVALTMNHFCIIIDSQRGYSRLDRCLEAVAHAGNTISGPVDIVVIVDKARARIVTLAERHNAQLLERSGGTRGQRYNACANRTQANTLVFIDSFVELPAGWLAWAERAMYERRWDAVALTMLSALKPGWLARIFHSSTDTMALSIKRNWFERVGGFDADREYGSESDLLARLSACHARVLNQAPEGNRAAG</sequence>
<reference evidence="1 2" key="1">
    <citation type="submission" date="2016-11" db="EMBL/GenBank/DDBJ databases">
        <authorList>
            <person name="Jaros S."/>
            <person name="Januszkiewicz K."/>
            <person name="Wedrychowicz H."/>
        </authorList>
    </citation>
    <scope>NUCLEOTIDE SEQUENCE [LARGE SCALE GENOMIC DNA]</scope>
    <source>
        <strain evidence="1 2">DSM 19980</strain>
    </source>
</reference>
<evidence type="ECO:0008006" key="3">
    <source>
        <dbReference type="Google" id="ProtNLM"/>
    </source>
</evidence>
<dbReference type="SUPFAM" id="SSF53448">
    <property type="entry name" value="Nucleotide-diphospho-sugar transferases"/>
    <property type="match status" value="1"/>
</dbReference>